<keyword evidence="2 7" id="KW-0813">Transport</keyword>
<evidence type="ECO:0000313" key="9">
    <source>
        <dbReference type="EMBL" id="SHJ28265.1"/>
    </source>
</evidence>
<keyword evidence="5 7" id="KW-1133">Transmembrane helix</keyword>
<keyword evidence="6 7" id="KW-0472">Membrane</keyword>
<dbReference type="AlphaFoldDB" id="A0A1M6I1E6"/>
<feature type="transmembrane region" description="Helical" evidence="7">
    <location>
        <begin position="200"/>
        <end position="220"/>
    </location>
</feature>
<dbReference type="GO" id="GO:0005886">
    <property type="term" value="C:plasma membrane"/>
    <property type="evidence" value="ECO:0007669"/>
    <property type="project" value="UniProtKB-SubCell"/>
</dbReference>
<feature type="transmembrane region" description="Helical" evidence="7">
    <location>
        <begin position="12"/>
        <end position="33"/>
    </location>
</feature>
<evidence type="ECO:0000256" key="6">
    <source>
        <dbReference type="ARBA" id="ARBA00023136"/>
    </source>
</evidence>
<dbReference type="InterPro" id="IPR000515">
    <property type="entry name" value="MetI-like"/>
</dbReference>
<reference evidence="9 10" key="1">
    <citation type="submission" date="2016-11" db="EMBL/GenBank/DDBJ databases">
        <authorList>
            <person name="Jaros S."/>
            <person name="Januszkiewicz K."/>
            <person name="Wedrychowicz H."/>
        </authorList>
    </citation>
    <scope>NUCLEOTIDE SEQUENCE [LARGE SCALE GENOMIC DNA]</scope>
    <source>
        <strain evidence="9 10">DSM 100565</strain>
    </source>
</reference>
<accession>A0A1M6I1E6</accession>
<dbReference type="PANTHER" id="PTHR43163:SF6">
    <property type="entry name" value="DIPEPTIDE TRANSPORT SYSTEM PERMEASE PROTEIN DPPB-RELATED"/>
    <property type="match status" value="1"/>
</dbReference>
<protein>
    <submittedName>
        <fullName evidence="9">Peptide/nickel transport system permease protein</fullName>
    </submittedName>
</protein>
<dbReference type="SUPFAM" id="SSF161098">
    <property type="entry name" value="MetI-like"/>
    <property type="match status" value="1"/>
</dbReference>
<evidence type="ECO:0000256" key="1">
    <source>
        <dbReference type="ARBA" id="ARBA00004651"/>
    </source>
</evidence>
<evidence type="ECO:0000256" key="5">
    <source>
        <dbReference type="ARBA" id="ARBA00022989"/>
    </source>
</evidence>
<feature type="transmembrane region" description="Helical" evidence="7">
    <location>
        <begin position="104"/>
        <end position="126"/>
    </location>
</feature>
<sequence length="343" mass="37360">MSPVIRILARRFGISLIVLVGVSMLIFAIARIIPGDPARIALGPNATAEQVAAIRAEMHLDEGILAQYGYFVRDVLRGDLGTSLYTNRPVTFDIRQFLPATLELVILAGILMVGIGLPLGILAARYRGRWPDHLIRVLTLLTVSAPSFVWAVILMLIFAFYLPLFPVAGRLSDSYDITRVTGFLTVDTILAGNWGAFVDALHHLILPSVALALSGIGQAARLTRANMVETYDKPYIEMAQAYGFFPSRIARSYAFKPSLIPSLTIIGLDFAAMLGNAFLVEAVFAWPGLSRYGVAVILRKDLNAIMGTVLVIALTFIVVNIVVDLLIAFLNPRIRHSTRGAAS</sequence>
<keyword evidence="10" id="KW-1185">Reference proteome</keyword>
<dbReference type="InterPro" id="IPR035906">
    <property type="entry name" value="MetI-like_sf"/>
</dbReference>
<evidence type="ECO:0000313" key="10">
    <source>
        <dbReference type="Proteomes" id="UP000184292"/>
    </source>
</evidence>
<dbReference type="OrthoDB" id="9807402at2"/>
<dbReference type="CDD" id="cd06261">
    <property type="entry name" value="TM_PBP2"/>
    <property type="match status" value="1"/>
</dbReference>
<comment type="similarity">
    <text evidence="7">Belongs to the binding-protein-dependent transport system permease family.</text>
</comment>
<dbReference type="PANTHER" id="PTHR43163">
    <property type="entry name" value="DIPEPTIDE TRANSPORT SYSTEM PERMEASE PROTEIN DPPB-RELATED"/>
    <property type="match status" value="1"/>
</dbReference>
<name>A0A1M6I1E6_9RHOB</name>
<evidence type="ECO:0000256" key="2">
    <source>
        <dbReference type="ARBA" id="ARBA00022448"/>
    </source>
</evidence>
<evidence type="ECO:0000256" key="4">
    <source>
        <dbReference type="ARBA" id="ARBA00022692"/>
    </source>
</evidence>
<feature type="transmembrane region" description="Helical" evidence="7">
    <location>
        <begin position="304"/>
        <end position="330"/>
    </location>
</feature>
<dbReference type="Pfam" id="PF19300">
    <property type="entry name" value="BPD_transp_1_N"/>
    <property type="match status" value="1"/>
</dbReference>
<evidence type="ECO:0000259" key="8">
    <source>
        <dbReference type="PROSITE" id="PS50928"/>
    </source>
</evidence>
<dbReference type="EMBL" id="FQYO01000009">
    <property type="protein sequence ID" value="SHJ28265.1"/>
    <property type="molecule type" value="Genomic_DNA"/>
</dbReference>
<dbReference type="Proteomes" id="UP000184292">
    <property type="component" value="Unassembled WGS sequence"/>
</dbReference>
<proteinExistence type="inferred from homology"/>
<dbReference type="STRING" id="1447782.SAMN05444417_3465"/>
<dbReference type="Pfam" id="PF00528">
    <property type="entry name" value="BPD_transp_1"/>
    <property type="match status" value="1"/>
</dbReference>
<dbReference type="InterPro" id="IPR045621">
    <property type="entry name" value="BPD_transp_1_N"/>
</dbReference>
<organism evidence="9 10">
    <name type="scientific">Wenxinia saemankumensis</name>
    <dbReference type="NCBI Taxonomy" id="1447782"/>
    <lineage>
        <taxon>Bacteria</taxon>
        <taxon>Pseudomonadati</taxon>
        <taxon>Pseudomonadota</taxon>
        <taxon>Alphaproteobacteria</taxon>
        <taxon>Rhodobacterales</taxon>
        <taxon>Roseobacteraceae</taxon>
        <taxon>Wenxinia</taxon>
    </lineage>
</organism>
<gene>
    <name evidence="9" type="ORF">SAMN05444417_3465</name>
</gene>
<keyword evidence="3" id="KW-1003">Cell membrane</keyword>
<evidence type="ECO:0000256" key="3">
    <source>
        <dbReference type="ARBA" id="ARBA00022475"/>
    </source>
</evidence>
<dbReference type="Gene3D" id="1.10.3720.10">
    <property type="entry name" value="MetI-like"/>
    <property type="match status" value="1"/>
</dbReference>
<feature type="domain" description="ABC transmembrane type-1" evidence="8">
    <location>
        <begin position="98"/>
        <end position="327"/>
    </location>
</feature>
<keyword evidence="4 7" id="KW-0812">Transmembrane</keyword>
<feature type="transmembrane region" description="Helical" evidence="7">
    <location>
        <begin position="258"/>
        <end position="284"/>
    </location>
</feature>
<dbReference type="PROSITE" id="PS50928">
    <property type="entry name" value="ABC_TM1"/>
    <property type="match status" value="1"/>
</dbReference>
<feature type="transmembrane region" description="Helical" evidence="7">
    <location>
        <begin position="138"/>
        <end position="162"/>
    </location>
</feature>
<comment type="subcellular location">
    <subcellularLocation>
        <location evidence="1 7">Cell membrane</location>
        <topology evidence="1 7">Multi-pass membrane protein</topology>
    </subcellularLocation>
</comment>
<evidence type="ECO:0000256" key="7">
    <source>
        <dbReference type="RuleBase" id="RU363032"/>
    </source>
</evidence>
<dbReference type="RefSeq" id="WP_073334295.1">
    <property type="nucleotide sequence ID" value="NZ_FQYO01000009.1"/>
</dbReference>
<dbReference type="GO" id="GO:0071916">
    <property type="term" value="F:dipeptide transmembrane transporter activity"/>
    <property type="evidence" value="ECO:0007669"/>
    <property type="project" value="TreeGrafter"/>
</dbReference>